<accession>K2MAG4</accession>
<feature type="region of interest" description="Disordered" evidence="1">
    <location>
        <begin position="270"/>
        <end position="290"/>
    </location>
</feature>
<proteinExistence type="predicted"/>
<protein>
    <submittedName>
        <fullName evidence="2">Uncharacterized protein</fullName>
    </submittedName>
</protein>
<dbReference type="EMBL" id="AHKC01010412">
    <property type="protein sequence ID" value="EKF32098.1"/>
    <property type="molecule type" value="Genomic_DNA"/>
</dbReference>
<dbReference type="AlphaFoldDB" id="K2MAG4"/>
<dbReference type="Proteomes" id="UP000007350">
    <property type="component" value="Unassembled WGS sequence"/>
</dbReference>
<name>K2MAG4_TRYCR</name>
<organism evidence="2 3">
    <name type="scientific">Trypanosoma cruzi marinkellei</name>
    <dbReference type="NCBI Taxonomy" id="85056"/>
    <lineage>
        <taxon>Eukaryota</taxon>
        <taxon>Discoba</taxon>
        <taxon>Euglenozoa</taxon>
        <taxon>Kinetoplastea</taxon>
        <taxon>Metakinetoplastina</taxon>
        <taxon>Trypanosomatida</taxon>
        <taxon>Trypanosomatidae</taxon>
        <taxon>Trypanosoma</taxon>
        <taxon>Schizotrypanum</taxon>
    </lineage>
</organism>
<comment type="caution">
    <text evidence="2">The sequence shown here is derived from an EMBL/GenBank/DDBJ whole genome shotgun (WGS) entry which is preliminary data.</text>
</comment>
<dbReference type="OrthoDB" id="10414899at2759"/>
<reference evidence="2 3" key="1">
    <citation type="journal article" date="2012" name="BMC Genomics">
        <title>Comparative genomic analysis of human infective Trypanosoma cruzi lineages with the bat-restricted subspecies T. cruzi marinkellei.</title>
        <authorList>
            <person name="Franzen O."/>
            <person name="Talavera-Lopez C."/>
            <person name="Ochaya S."/>
            <person name="Butler C.E."/>
            <person name="Messenger L.A."/>
            <person name="Lewis M.D."/>
            <person name="Llewellyn M.S."/>
            <person name="Marinkelle C.J."/>
            <person name="Tyler K.M."/>
            <person name="Miles M.A."/>
            <person name="Andersson B."/>
        </authorList>
    </citation>
    <scope>NUCLEOTIDE SEQUENCE [LARGE SCALE GENOMIC DNA]</scope>
    <source>
        <strain evidence="2 3">B7</strain>
    </source>
</reference>
<gene>
    <name evidence="2" type="ORF">MOQ_004055</name>
</gene>
<keyword evidence="3" id="KW-1185">Reference proteome</keyword>
<evidence type="ECO:0000313" key="3">
    <source>
        <dbReference type="Proteomes" id="UP000007350"/>
    </source>
</evidence>
<sequence>MHAKFHYSATPFKVLPKQPASDTVVRHTLPVHRCGKNADTNRTMCTNLGGINPQHSHRTLALSVHPTPRLKRPRQTAINKIMKRRNQLPCRPFRAPQQRHQQVRASLRWQQCTPLCSWPLGASNTSPTISRSQNKLHADAIHFLCKWRCLAESCANNPQVITQRFFPLSQKKDKNILESQHKYHFAPVTAHCPAQDRCYLPSTFLPSRSCLPGRTSQSQSLPKKTLSHAGTGHIFPLHPGLPPTGGQTGRLRACACGRQCKKLMEIQRNTTGARPRPRIGGSLEHHSRRSKRPLVAFLRSRFITITPPQRRVPASGGDDCSIAPRVGGAHNVALRPIAVSNKPHGRTQHNSLTSQ</sequence>
<evidence type="ECO:0000313" key="2">
    <source>
        <dbReference type="EMBL" id="EKF32098.1"/>
    </source>
</evidence>
<evidence type="ECO:0000256" key="1">
    <source>
        <dbReference type="SAM" id="MobiDB-lite"/>
    </source>
</evidence>